<feature type="region of interest" description="Disordered" evidence="8">
    <location>
        <begin position="105"/>
        <end position="126"/>
    </location>
</feature>
<sequence>MADSEAGTEVPGIRVVGPPFMTTEVFLWEDVGVIRLGAASRNGFLSSEPATSFSFPKSHITDEETSIGHTVTGRLHLHGTVEEPGLVYEMDALGLPLSFGTSKVSNNIPSRSKRKSTKSKYASSRRDINRPVPEVIVFNEVEKTGSSKILHDSPGMSSCLCTIICQTDTPYHDANEQYEDDWHSEESASIAALGCRNVTDEKLDLVEVSDLNVQNIIKSEVSPDTVCFEWNTEVSRSLSLCGDNCLEEVFEEACFQPKFQQDVDLLNKDLEKCSVDLCTSFCNKHSKGDKADTETMQWCSVSAEAVVFHPLGDHPDNSVYHECGNWKVIWDSFYKSNYFFNVESHESTWHPPPGLEKYAFSCSNLDIKESDLGSDEKDAGSEHACGSIDEIPDSLMKNDGSFHFTDKQPADEQLVETSAKMESGIDFISHCTTVGTENSKMQWSLSPSLVMNDMQDEKKDCKNLDKKKEKQHDMLGSYYCSLSTINEDGDESLELNMGSSVDVLGSSVDVLGSSVDVMDSFENAAINKKRRIRRPQSYKGCRLTQCISNILVKYWCQRYSLFTKFDDGIKMDDESWFSVTPELIAKHHAFRCGGGSIIDCFTGVGGNAIQFAMRSNHVIAIDVDPVKIDYAQHNAVIYGVSERIDFIKGDFFKIAPNLKGDVAFLSPPWGGPDYAKAQIYDMGSLRPHDGYHLFKTASLIASKIVMFLPRNVNLDQLTDLSLSTDPPWKLEVEKNYLNGKLKSITAYFDNTSE</sequence>
<evidence type="ECO:0000256" key="1">
    <source>
        <dbReference type="ARBA" id="ARBA00018517"/>
    </source>
</evidence>
<evidence type="ECO:0000256" key="2">
    <source>
        <dbReference type="ARBA" id="ARBA00025783"/>
    </source>
</evidence>
<organism evidence="10 11">
    <name type="scientific">Platanthera zijinensis</name>
    <dbReference type="NCBI Taxonomy" id="2320716"/>
    <lineage>
        <taxon>Eukaryota</taxon>
        <taxon>Viridiplantae</taxon>
        <taxon>Streptophyta</taxon>
        <taxon>Embryophyta</taxon>
        <taxon>Tracheophyta</taxon>
        <taxon>Spermatophyta</taxon>
        <taxon>Magnoliopsida</taxon>
        <taxon>Liliopsida</taxon>
        <taxon>Asparagales</taxon>
        <taxon>Orchidaceae</taxon>
        <taxon>Orchidoideae</taxon>
        <taxon>Orchideae</taxon>
        <taxon>Orchidinae</taxon>
        <taxon>Platanthera</taxon>
    </lineage>
</organism>
<proteinExistence type="inferred from homology"/>
<protein>
    <recommendedName>
        <fullName evidence="1">Trimethylguanosine synthase</fullName>
    </recommendedName>
    <alternativeName>
        <fullName evidence="7">Cap-specific guanine-N(2) methyltransferase</fullName>
    </alternativeName>
</protein>
<evidence type="ECO:0000256" key="8">
    <source>
        <dbReference type="SAM" id="MobiDB-lite"/>
    </source>
</evidence>
<evidence type="ECO:0000313" key="11">
    <source>
        <dbReference type="Proteomes" id="UP001418222"/>
    </source>
</evidence>
<dbReference type="Gene3D" id="3.40.50.150">
    <property type="entry name" value="Vaccinia Virus protein VP39"/>
    <property type="match status" value="1"/>
</dbReference>
<evidence type="ECO:0000256" key="3">
    <source>
        <dbReference type="ARBA" id="ARBA00047418"/>
    </source>
</evidence>
<dbReference type="Pfam" id="PF09445">
    <property type="entry name" value="Methyltransf_15"/>
    <property type="match status" value="1"/>
</dbReference>
<dbReference type="CDD" id="cd02440">
    <property type="entry name" value="AdoMet_MTases"/>
    <property type="match status" value="1"/>
</dbReference>
<dbReference type="PANTHER" id="PTHR14741">
    <property type="entry name" value="S-ADENOSYLMETHIONINE-DEPENDENT METHYLTRANSFERASE RELATED"/>
    <property type="match status" value="1"/>
</dbReference>
<evidence type="ECO:0000256" key="5">
    <source>
        <dbReference type="ARBA" id="ARBA00048763"/>
    </source>
</evidence>
<dbReference type="AlphaFoldDB" id="A0AAP0BW74"/>
<evidence type="ECO:0000259" key="9">
    <source>
        <dbReference type="PROSITE" id="PS50020"/>
    </source>
</evidence>
<keyword evidence="11" id="KW-1185">Reference proteome</keyword>
<dbReference type="GO" id="GO:0005634">
    <property type="term" value="C:nucleus"/>
    <property type="evidence" value="ECO:0007669"/>
    <property type="project" value="TreeGrafter"/>
</dbReference>
<comment type="catalytic activity">
    <reaction evidence="6">
        <text>a 5'-end (N(7)-methyl 5'-triphosphoguanosine)-ribonucleoside in snRNA + S-adenosyl-L-methionine = a 5'-end (N(2),N(7)-dimethyl 5'-triphosphoguanosine)-ribonucleoside in snRNA + S-adenosyl-L-homocysteine + H(+)</text>
        <dbReference type="Rhea" id="RHEA:78471"/>
        <dbReference type="Rhea" id="RHEA-COMP:19085"/>
        <dbReference type="Rhea" id="RHEA-COMP:19087"/>
        <dbReference type="ChEBI" id="CHEBI:15378"/>
        <dbReference type="ChEBI" id="CHEBI:57856"/>
        <dbReference type="ChEBI" id="CHEBI:59789"/>
        <dbReference type="ChEBI" id="CHEBI:156461"/>
        <dbReference type="ChEBI" id="CHEBI:172880"/>
    </reaction>
    <physiologicalReaction direction="left-to-right" evidence="6">
        <dbReference type="Rhea" id="RHEA:78472"/>
    </physiologicalReaction>
</comment>
<evidence type="ECO:0000256" key="7">
    <source>
        <dbReference type="ARBA" id="ARBA00049790"/>
    </source>
</evidence>
<comment type="caution">
    <text evidence="10">The sequence shown here is derived from an EMBL/GenBank/DDBJ whole genome shotgun (WGS) entry which is preliminary data.</text>
</comment>
<dbReference type="InterPro" id="IPR029063">
    <property type="entry name" value="SAM-dependent_MTases_sf"/>
</dbReference>
<dbReference type="InterPro" id="IPR019012">
    <property type="entry name" value="RNA_cap_Gua-N2-MeTrfase"/>
</dbReference>
<comment type="catalytic activity">
    <reaction evidence="5">
        <text>a 5'-end (N(2),N(7)-dimethyl 5'-triphosphoguanosine)-ribonucleoside in snRNA + S-adenosyl-L-methionine = a 5'-end (N(2),N(2),N(7)-trimethyl 5'-triphosphoguanosine)-ribonucleoside in snRNA + S-adenosyl-L-homocysteine + H(+)</text>
        <dbReference type="Rhea" id="RHEA:78479"/>
        <dbReference type="Rhea" id="RHEA-COMP:19087"/>
        <dbReference type="Rhea" id="RHEA-COMP:19089"/>
        <dbReference type="ChEBI" id="CHEBI:15378"/>
        <dbReference type="ChEBI" id="CHEBI:57856"/>
        <dbReference type="ChEBI" id="CHEBI:59789"/>
        <dbReference type="ChEBI" id="CHEBI:167623"/>
        <dbReference type="ChEBI" id="CHEBI:172880"/>
    </reaction>
    <physiologicalReaction direction="left-to-right" evidence="5">
        <dbReference type="Rhea" id="RHEA:78480"/>
    </physiologicalReaction>
</comment>
<dbReference type="Proteomes" id="UP001418222">
    <property type="component" value="Unassembled WGS sequence"/>
</dbReference>
<evidence type="ECO:0000256" key="4">
    <source>
        <dbReference type="ARBA" id="ARBA00048740"/>
    </source>
</evidence>
<dbReference type="EMBL" id="JBBWWQ010000003">
    <property type="protein sequence ID" value="KAK8951381.1"/>
    <property type="molecule type" value="Genomic_DNA"/>
</dbReference>
<accession>A0AAP0BW74</accession>
<dbReference type="PANTHER" id="PTHR14741:SF32">
    <property type="entry name" value="TRIMETHYLGUANOSINE SYNTHASE"/>
    <property type="match status" value="1"/>
</dbReference>
<dbReference type="GO" id="GO:0071164">
    <property type="term" value="F:RNA cap trimethylguanosine synthase activity"/>
    <property type="evidence" value="ECO:0007669"/>
    <property type="project" value="TreeGrafter"/>
</dbReference>
<evidence type="ECO:0000256" key="6">
    <source>
        <dbReference type="ARBA" id="ARBA00049075"/>
    </source>
</evidence>
<dbReference type="PROSITE" id="PS01159">
    <property type="entry name" value="WW_DOMAIN_1"/>
    <property type="match status" value="1"/>
</dbReference>
<comment type="catalytic activity">
    <reaction evidence="4">
        <text>a 5'-end (N(7)-methyl 5'-triphosphoguanosine)-ribonucleoside in snoRNA + S-adenosyl-L-methionine = a 5'-end (N(2),N(7)-dimethyl 5'-triphosphoguanosine)-ribonucleoside in snoRNA + S-adenosyl-L-homocysteine + H(+)</text>
        <dbReference type="Rhea" id="RHEA:78475"/>
        <dbReference type="Rhea" id="RHEA-COMP:19086"/>
        <dbReference type="Rhea" id="RHEA-COMP:19088"/>
        <dbReference type="ChEBI" id="CHEBI:15378"/>
        <dbReference type="ChEBI" id="CHEBI:57856"/>
        <dbReference type="ChEBI" id="CHEBI:59789"/>
        <dbReference type="ChEBI" id="CHEBI:156461"/>
        <dbReference type="ChEBI" id="CHEBI:172880"/>
    </reaction>
    <physiologicalReaction direction="left-to-right" evidence="4">
        <dbReference type="Rhea" id="RHEA:78476"/>
    </physiologicalReaction>
</comment>
<dbReference type="InterPro" id="IPR001202">
    <property type="entry name" value="WW_dom"/>
</dbReference>
<evidence type="ECO:0000313" key="10">
    <source>
        <dbReference type="EMBL" id="KAK8951381.1"/>
    </source>
</evidence>
<feature type="domain" description="WW" evidence="9">
    <location>
        <begin position="326"/>
        <end position="354"/>
    </location>
</feature>
<comment type="catalytic activity">
    <reaction evidence="3">
        <text>a 5'-end (N(2),N(7)-dimethyl 5'-triphosphoguanosine)-ribonucleoside in snoRNA + S-adenosyl-L-methionine = a 5'-end (N(2),N(2),N(7)-trimethyl 5'-triphosphoguanosine)-ribonucleoside in snoRNA + S-adenosyl-L-homocysteine + H(+)</text>
        <dbReference type="Rhea" id="RHEA:78507"/>
        <dbReference type="Rhea" id="RHEA-COMP:19088"/>
        <dbReference type="Rhea" id="RHEA-COMP:19090"/>
        <dbReference type="ChEBI" id="CHEBI:15378"/>
        <dbReference type="ChEBI" id="CHEBI:57856"/>
        <dbReference type="ChEBI" id="CHEBI:59789"/>
        <dbReference type="ChEBI" id="CHEBI:167623"/>
        <dbReference type="ChEBI" id="CHEBI:172880"/>
    </reaction>
    <physiologicalReaction direction="left-to-right" evidence="3">
        <dbReference type="Rhea" id="RHEA:78508"/>
    </physiologicalReaction>
</comment>
<dbReference type="PROSITE" id="PS50020">
    <property type="entry name" value="WW_DOMAIN_2"/>
    <property type="match status" value="1"/>
</dbReference>
<dbReference type="CDD" id="cd00201">
    <property type="entry name" value="WW"/>
    <property type="match status" value="1"/>
</dbReference>
<comment type="similarity">
    <text evidence="2">Belongs to the methyltransferase superfamily. Trimethylguanosine synthase family.</text>
</comment>
<gene>
    <name evidence="10" type="ORF">KSP39_PZI003426</name>
</gene>
<reference evidence="10 11" key="1">
    <citation type="journal article" date="2022" name="Nat. Plants">
        <title>Genomes of leafy and leafless Platanthera orchids illuminate the evolution of mycoheterotrophy.</title>
        <authorList>
            <person name="Li M.H."/>
            <person name="Liu K.W."/>
            <person name="Li Z."/>
            <person name="Lu H.C."/>
            <person name="Ye Q.L."/>
            <person name="Zhang D."/>
            <person name="Wang J.Y."/>
            <person name="Li Y.F."/>
            <person name="Zhong Z.M."/>
            <person name="Liu X."/>
            <person name="Yu X."/>
            <person name="Liu D.K."/>
            <person name="Tu X.D."/>
            <person name="Liu B."/>
            <person name="Hao Y."/>
            <person name="Liao X.Y."/>
            <person name="Jiang Y.T."/>
            <person name="Sun W.H."/>
            <person name="Chen J."/>
            <person name="Chen Y.Q."/>
            <person name="Ai Y."/>
            <person name="Zhai J.W."/>
            <person name="Wu S.S."/>
            <person name="Zhou Z."/>
            <person name="Hsiao Y.Y."/>
            <person name="Wu W.L."/>
            <person name="Chen Y.Y."/>
            <person name="Lin Y.F."/>
            <person name="Hsu J.L."/>
            <person name="Li C.Y."/>
            <person name="Wang Z.W."/>
            <person name="Zhao X."/>
            <person name="Zhong W.Y."/>
            <person name="Ma X.K."/>
            <person name="Ma L."/>
            <person name="Huang J."/>
            <person name="Chen G.Z."/>
            <person name="Huang M.Z."/>
            <person name="Huang L."/>
            <person name="Peng D.H."/>
            <person name="Luo Y.B."/>
            <person name="Zou S.Q."/>
            <person name="Chen S.P."/>
            <person name="Lan S."/>
            <person name="Tsai W.C."/>
            <person name="Van de Peer Y."/>
            <person name="Liu Z.J."/>
        </authorList>
    </citation>
    <scope>NUCLEOTIDE SEQUENCE [LARGE SCALE GENOMIC DNA]</scope>
    <source>
        <strain evidence="10">Lor287</strain>
    </source>
</reference>
<dbReference type="FunFam" id="3.40.50.150:FF:000305">
    <property type="entry name" value="S-adenosyl-L-methionine-dependent methyltransferase superfamily protein"/>
    <property type="match status" value="1"/>
</dbReference>
<dbReference type="SUPFAM" id="SSF53335">
    <property type="entry name" value="S-adenosyl-L-methionine-dependent methyltransferases"/>
    <property type="match status" value="1"/>
</dbReference>
<name>A0AAP0BW74_9ASPA</name>